<sequence length="221" mass="23794">MSHWMRNEGMRSRGLITSRSPKSKAAEGYRKLRTSIEMLGRSGSLKTIAVVSAESGEGRSTTSANIAVAYSQANRKVLLLDSDLRSPALHRIFELRNDKGLSTVLAGDGDVEVAEVAQRTEIDNLRVVCAGPVPPNPAELLESEAMTALLESAKRSFDIVILDTAAMQGASDGLIVADKCDGAVLVIRRGRTKLEAAERAKESLEASRTQMIGAVFNRIGR</sequence>
<dbReference type="InterPro" id="IPR050445">
    <property type="entry name" value="Bact_polysacc_biosynth/exp"/>
</dbReference>
<dbReference type="InterPro" id="IPR027417">
    <property type="entry name" value="P-loop_NTPase"/>
</dbReference>
<evidence type="ECO:0000256" key="3">
    <source>
        <dbReference type="SAM" id="MobiDB-lite"/>
    </source>
</evidence>
<gene>
    <name evidence="5" type="ORF">E6C55_28115</name>
</gene>
<protein>
    <submittedName>
        <fullName evidence="5">CpsD/CapB family tyrosine-protein kinase</fullName>
    </submittedName>
</protein>
<proteinExistence type="predicted"/>
<dbReference type="PANTHER" id="PTHR32309:SF13">
    <property type="entry name" value="FERRIC ENTEROBACTIN TRANSPORT PROTEIN FEPE"/>
    <property type="match status" value="1"/>
</dbReference>
<evidence type="ECO:0000256" key="1">
    <source>
        <dbReference type="ARBA" id="ARBA00022741"/>
    </source>
</evidence>
<keyword evidence="6" id="KW-1185">Reference proteome</keyword>
<comment type="caution">
    <text evidence="5">The sequence shown here is derived from an EMBL/GenBank/DDBJ whole genome shotgun (WGS) entry which is preliminary data.</text>
</comment>
<dbReference type="SUPFAM" id="SSF52540">
    <property type="entry name" value="P-loop containing nucleoside triphosphate hydrolases"/>
    <property type="match status" value="1"/>
</dbReference>
<accession>A0A4S4BMK9</accession>
<name>A0A4S4BMK9_9BACL</name>
<dbReference type="OrthoDB" id="9794577at2"/>
<reference evidence="5 6" key="1">
    <citation type="submission" date="2019-04" db="EMBL/GenBank/DDBJ databases">
        <title>Cohnella sp. nov. isolated from preserved vegetables.</title>
        <authorList>
            <person name="Lin S.-Y."/>
            <person name="Hung M.-H."/>
            <person name="Young C.-C."/>
        </authorList>
    </citation>
    <scope>NUCLEOTIDE SEQUENCE [LARGE SCALE GENOMIC DNA]</scope>
    <source>
        <strain evidence="5 6">CC-MHH1044</strain>
    </source>
</reference>
<dbReference type="CDD" id="cd05387">
    <property type="entry name" value="BY-kinase"/>
    <property type="match status" value="1"/>
</dbReference>
<dbReference type="Pfam" id="PF01656">
    <property type="entry name" value="CbiA"/>
    <property type="match status" value="1"/>
</dbReference>
<feature type="compositionally biased region" description="Basic and acidic residues" evidence="3">
    <location>
        <begin position="1"/>
        <end position="11"/>
    </location>
</feature>
<keyword evidence="5" id="KW-0808">Transferase</keyword>
<feature type="domain" description="CobQ/CobB/MinD/ParA nucleotide binding" evidence="4">
    <location>
        <begin position="48"/>
        <end position="220"/>
    </location>
</feature>
<dbReference type="InterPro" id="IPR005702">
    <property type="entry name" value="Wzc-like_C"/>
</dbReference>
<dbReference type="InterPro" id="IPR002586">
    <property type="entry name" value="CobQ/CobB/MinD/ParA_Nub-bd_dom"/>
</dbReference>
<dbReference type="Proteomes" id="UP000310636">
    <property type="component" value="Unassembled WGS sequence"/>
</dbReference>
<evidence type="ECO:0000259" key="4">
    <source>
        <dbReference type="Pfam" id="PF01656"/>
    </source>
</evidence>
<keyword evidence="1" id="KW-0547">Nucleotide-binding</keyword>
<feature type="region of interest" description="Disordered" evidence="3">
    <location>
        <begin position="1"/>
        <end position="27"/>
    </location>
</feature>
<dbReference type="NCBIfam" id="TIGR01007">
    <property type="entry name" value="eps_fam"/>
    <property type="match status" value="1"/>
</dbReference>
<evidence type="ECO:0000256" key="2">
    <source>
        <dbReference type="ARBA" id="ARBA00022840"/>
    </source>
</evidence>
<evidence type="ECO:0000313" key="6">
    <source>
        <dbReference type="Proteomes" id="UP000310636"/>
    </source>
</evidence>
<keyword evidence="2" id="KW-0067">ATP-binding</keyword>
<dbReference type="GO" id="GO:0005886">
    <property type="term" value="C:plasma membrane"/>
    <property type="evidence" value="ECO:0007669"/>
    <property type="project" value="TreeGrafter"/>
</dbReference>
<evidence type="ECO:0000313" key="5">
    <source>
        <dbReference type="EMBL" id="THF73656.1"/>
    </source>
</evidence>
<dbReference type="GO" id="GO:0005524">
    <property type="term" value="F:ATP binding"/>
    <property type="evidence" value="ECO:0007669"/>
    <property type="project" value="UniProtKB-KW"/>
</dbReference>
<keyword evidence="5" id="KW-0418">Kinase</keyword>
<dbReference type="GO" id="GO:0004713">
    <property type="term" value="F:protein tyrosine kinase activity"/>
    <property type="evidence" value="ECO:0007669"/>
    <property type="project" value="TreeGrafter"/>
</dbReference>
<dbReference type="Gene3D" id="3.40.50.300">
    <property type="entry name" value="P-loop containing nucleotide triphosphate hydrolases"/>
    <property type="match status" value="1"/>
</dbReference>
<organism evidence="5 6">
    <name type="scientific">Cohnella fermenti</name>
    <dbReference type="NCBI Taxonomy" id="2565925"/>
    <lineage>
        <taxon>Bacteria</taxon>
        <taxon>Bacillati</taxon>
        <taxon>Bacillota</taxon>
        <taxon>Bacilli</taxon>
        <taxon>Bacillales</taxon>
        <taxon>Paenibacillaceae</taxon>
        <taxon>Cohnella</taxon>
    </lineage>
</organism>
<dbReference type="EMBL" id="SSOB01000051">
    <property type="protein sequence ID" value="THF73656.1"/>
    <property type="molecule type" value="Genomic_DNA"/>
</dbReference>
<dbReference type="RefSeq" id="WP_136373162.1">
    <property type="nucleotide sequence ID" value="NZ_SSOB01000051.1"/>
</dbReference>
<dbReference type="PANTHER" id="PTHR32309">
    <property type="entry name" value="TYROSINE-PROTEIN KINASE"/>
    <property type="match status" value="1"/>
</dbReference>
<dbReference type="AlphaFoldDB" id="A0A4S4BMK9"/>